<accession>A0A699WP91</accession>
<dbReference type="AlphaFoldDB" id="A0A699WP91"/>
<evidence type="ECO:0000256" key="1">
    <source>
        <dbReference type="SAM" id="MobiDB-lite"/>
    </source>
</evidence>
<protein>
    <submittedName>
        <fullName evidence="2">Uncharacterized protein</fullName>
    </submittedName>
</protein>
<feature type="compositionally biased region" description="Polar residues" evidence="1">
    <location>
        <begin position="7"/>
        <end position="19"/>
    </location>
</feature>
<comment type="caution">
    <text evidence="2">The sequence shown here is derived from an EMBL/GenBank/DDBJ whole genome shotgun (WGS) entry which is preliminary data.</text>
</comment>
<dbReference type="EMBL" id="BKCJ011713552">
    <property type="protein sequence ID" value="GFD48030.1"/>
    <property type="molecule type" value="Genomic_DNA"/>
</dbReference>
<reference evidence="2" key="1">
    <citation type="journal article" date="2019" name="Sci. Rep.">
        <title>Draft genome of Tanacetum cinerariifolium, the natural source of mosquito coil.</title>
        <authorList>
            <person name="Yamashiro T."/>
            <person name="Shiraishi A."/>
            <person name="Satake H."/>
            <person name="Nakayama K."/>
        </authorList>
    </citation>
    <scope>NUCLEOTIDE SEQUENCE</scope>
</reference>
<evidence type="ECO:0000313" key="2">
    <source>
        <dbReference type="EMBL" id="GFD48030.1"/>
    </source>
</evidence>
<feature type="compositionally biased region" description="Basic and acidic residues" evidence="1">
    <location>
        <begin position="24"/>
        <end position="33"/>
    </location>
</feature>
<sequence length="33" mass="3664">PPEEFVSDNSNADIKSFSPSPVPIKDRLSYGRN</sequence>
<proteinExistence type="predicted"/>
<organism evidence="2">
    <name type="scientific">Tanacetum cinerariifolium</name>
    <name type="common">Dalmatian daisy</name>
    <name type="synonym">Chrysanthemum cinerariifolium</name>
    <dbReference type="NCBI Taxonomy" id="118510"/>
    <lineage>
        <taxon>Eukaryota</taxon>
        <taxon>Viridiplantae</taxon>
        <taxon>Streptophyta</taxon>
        <taxon>Embryophyta</taxon>
        <taxon>Tracheophyta</taxon>
        <taxon>Spermatophyta</taxon>
        <taxon>Magnoliopsida</taxon>
        <taxon>eudicotyledons</taxon>
        <taxon>Gunneridae</taxon>
        <taxon>Pentapetalae</taxon>
        <taxon>asterids</taxon>
        <taxon>campanulids</taxon>
        <taxon>Asterales</taxon>
        <taxon>Asteraceae</taxon>
        <taxon>Asteroideae</taxon>
        <taxon>Anthemideae</taxon>
        <taxon>Anthemidinae</taxon>
        <taxon>Tanacetum</taxon>
    </lineage>
</organism>
<gene>
    <name evidence="2" type="ORF">Tci_919999</name>
</gene>
<feature type="non-terminal residue" evidence="2">
    <location>
        <position position="1"/>
    </location>
</feature>
<feature type="region of interest" description="Disordered" evidence="1">
    <location>
        <begin position="1"/>
        <end position="33"/>
    </location>
</feature>
<name>A0A699WP91_TANCI</name>